<dbReference type="AlphaFoldDB" id="A0A931FHZ6"/>
<dbReference type="Proteomes" id="UP000657385">
    <property type="component" value="Unassembled WGS sequence"/>
</dbReference>
<evidence type="ECO:0000313" key="1">
    <source>
        <dbReference type="EMBL" id="MBF9072366.1"/>
    </source>
</evidence>
<comment type="caution">
    <text evidence="1">The sequence shown here is derived from an EMBL/GenBank/DDBJ whole genome shotgun (WGS) entry which is preliminary data.</text>
</comment>
<protein>
    <submittedName>
        <fullName evidence="1">Uncharacterized protein</fullName>
    </submittedName>
</protein>
<proteinExistence type="predicted"/>
<dbReference type="InterPro" id="IPR053847">
    <property type="entry name" value="DUF6928"/>
</dbReference>
<reference evidence="1" key="1">
    <citation type="submission" date="2020-11" db="EMBL/GenBank/DDBJ databases">
        <title>Isolation and identification of active actinomycetes.</title>
        <authorList>
            <person name="Yu B."/>
        </authorList>
    </citation>
    <scope>NUCLEOTIDE SEQUENCE</scope>
    <source>
        <strain evidence="1">NEAU-YB345</strain>
    </source>
</reference>
<sequence>MGAKSAMLVFSEGRAADRLRVAARESDEAAAAALVARVHPGSTVEPAPGESLWDGTYPPDGTCYAASFDGVEIVCDRRLMEHRPSLMPRHLLAAGRGDRVFFHAMHSVLDTLTFAVWERGALVRSLSLAPDGGIVENIGVPYEFEAPFWTGERPVEPDPWWREGQTAYPLAFHPLELGEEALRAFAGFVLEGRLLPDDVDADAVQLNGFRVTDPSGPDPARARAELELRVAAMRLRSHTTIQFGAGHGQDGV</sequence>
<accession>A0A931FHZ6</accession>
<dbReference type="RefSeq" id="WP_196197538.1">
    <property type="nucleotide sequence ID" value="NZ_JADPRT010000016.1"/>
</dbReference>
<evidence type="ECO:0000313" key="2">
    <source>
        <dbReference type="Proteomes" id="UP000657385"/>
    </source>
</evidence>
<dbReference type="Pfam" id="PF21997">
    <property type="entry name" value="DUF6928"/>
    <property type="match status" value="1"/>
</dbReference>
<organism evidence="1 2">
    <name type="scientific">Streptacidiphilus fuscans</name>
    <dbReference type="NCBI Taxonomy" id="2789292"/>
    <lineage>
        <taxon>Bacteria</taxon>
        <taxon>Bacillati</taxon>
        <taxon>Actinomycetota</taxon>
        <taxon>Actinomycetes</taxon>
        <taxon>Kitasatosporales</taxon>
        <taxon>Streptomycetaceae</taxon>
        <taxon>Streptacidiphilus</taxon>
    </lineage>
</organism>
<name>A0A931FHZ6_9ACTN</name>
<dbReference type="EMBL" id="JADPRT010000016">
    <property type="protein sequence ID" value="MBF9072366.1"/>
    <property type="molecule type" value="Genomic_DNA"/>
</dbReference>
<keyword evidence="2" id="KW-1185">Reference proteome</keyword>
<gene>
    <name evidence="1" type="ORF">I2501_30510</name>
</gene>